<dbReference type="InterPro" id="IPR011058">
    <property type="entry name" value="Cyanovirin-N"/>
</dbReference>
<evidence type="ECO:0000313" key="3">
    <source>
        <dbReference type="EMBL" id="KZV79085.1"/>
    </source>
</evidence>
<organism evidence="3 4">
    <name type="scientific">Exidia glandulosa HHB12029</name>
    <dbReference type="NCBI Taxonomy" id="1314781"/>
    <lineage>
        <taxon>Eukaryota</taxon>
        <taxon>Fungi</taxon>
        <taxon>Dikarya</taxon>
        <taxon>Basidiomycota</taxon>
        <taxon>Agaricomycotina</taxon>
        <taxon>Agaricomycetes</taxon>
        <taxon>Auriculariales</taxon>
        <taxon>Exidiaceae</taxon>
        <taxon>Exidia</taxon>
    </lineage>
</organism>
<feature type="signal peptide" evidence="1">
    <location>
        <begin position="1"/>
        <end position="20"/>
    </location>
</feature>
<reference evidence="3 4" key="1">
    <citation type="journal article" date="2016" name="Mol. Biol. Evol.">
        <title>Comparative Genomics of Early-Diverging Mushroom-Forming Fungi Provides Insights into the Origins of Lignocellulose Decay Capabilities.</title>
        <authorList>
            <person name="Nagy L.G."/>
            <person name="Riley R."/>
            <person name="Tritt A."/>
            <person name="Adam C."/>
            <person name="Daum C."/>
            <person name="Floudas D."/>
            <person name="Sun H."/>
            <person name="Yadav J.S."/>
            <person name="Pangilinan J."/>
            <person name="Larsson K.H."/>
            <person name="Matsuura K."/>
            <person name="Barry K."/>
            <person name="Labutti K."/>
            <person name="Kuo R."/>
            <person name="Ohm R.A."/>
            <person name="Bhattacharya S.S."/>
            <person name="Shirouzu T."/>
            <person name="Yoshinaga Y."/>
            <person name="Martin F.M."/>
            <person name="Grigoriev I.V."/>
            <person name="Hibbett D.S."/>
        </authorList>
    </citation>
    <scope>NUCLEOTIDE SEQUENCE [LARGE SCALE GENOMIC DNA]</scope>
    <source>
        <strain evidence="3 4">HHB12029</strain>
    </source>
</reference>
<keyword evidence="4" id="KW-1185">Reference proteome</keyword>
<evidence type="ECO:0000313" key="4">
    <source>
        <dbReference type="Proteomes" id="UP000077266"/>
    </source>
</evidence>
<protein>
    <recommendedName>
        <fullName evidence="2">Cyanovirin-N domain-containing protein</fullName>
    </recommendedName>
</protein>
<keyword evidence="1" id="KW-0732">Signal</keyword>
<sequence>MMGRSALVLLSAFFTPSVAAAPTDKGFQGFTNTCFNVSHKIYDSGHGTNVALSAWCLDRDGLYFRQSSVRLNHCVGNDNGALVCGRRQHNFTSSCASSTVIHDEDALSWLVPISEVELAASEQLDLAYGDLACAISRTRCMVEWAHLVPHSDAVRSAVVQYLQSLQLLPEDCRLKSPYLVFPLECQMRLEFDYLVWTLFPTEPVLKEHIRTEEEWYDTRMAHYKRSGEDIGRPRYEDLPIRTKTSYHAFFSHTARSAFIKPAMRASMYDLPLSVPAVIHTCLARMARLDPTPLTDRLVRWALYLCALWTRGIGENLQVVRPVDLDIPAPAPSPDETLFRGLYYKHVPPSPPPRHINLFQPSLPWSYFDTRPLSEQDLDGTVHEVPYAIAVFGNTKDSIKAHIDVLIGIAPQTVLFSNVAEPQLP</sequence>
<dbReference type="AlphaFoldDB" id="A0A166NEY5"/>
<gene>
    <name evidence="3" type="ORF">EXIGLDRAFT_846880</name>
</gene>
<dbReference type="Gene3D" id="2.30.60.10">
    <property type="entry name" value="Cyanovirin-N"/>
    <property type="match status" value="1"/>
</dbReference>
<name>A0A166NEY5_EXIGL</name>
<evidence type="ECO:0000259" key="2">
    <source>
        <dbReference type="Pfam" id="PF08881"/>
    </source>
</evidence>
<dbReference type="EMBL" id="KV426684">
    <property type="protein sequence ID" value="KZV79085.1"/>
    <property type="molecule type" value="Genomic_DNA"/>
</dbReference>
<proteinExistence type="predicted"/>
<dbReference type="SUPFAM" id="SSF51322">
    <property type="entry name" value="Cyanovirin-N"/>
    <property type="match status" value="1"/>
</dbReference>
<feature type="domain" description="Cyanovirin-N" evidence="2">
    <location>
        <begin position="30"/>
        <end position="102"/>
    </location>
</feature>
<accession>A0A166NEY5</accession>
<dbReference type="InParanoid" id="A0A166NEY5"/>
<dbReference type="Proteomes" id="UP000077266">
    <property type="component" value="Unassembled WGS sequence"/>
</dbReference>
<dbReference type="Pfam" id="PF08881">
    <property type="entry name" value="CVNH"/>
    <property type="match status" value="1"/>
</dbReference>
<evidence type="ECO:0000256" key="1">
    <source>
        <dbReference type="SAM" id="SignalP"/>
    </source>
</evidence>
<dbReference type="InterPro" id="IPR036673">
    <property type="entry name" value="Cyanovirin-N_sf"/>
</dbReference>
<feature type="chain" id="PRO_5007877773" description="Cyanovirin-N domain-containing protein" evidence="1">
    <location>
        <begin position="21"/>
        <end position="424"/>
    </location>
</feature>